<dbReference type="PANTHER" id="PTHR13610:SF11">
    <property type="entry name" value="METHYLTRANSFERASE DOMAIN-CONTAINING PROTEIN"/>
    <property type="match status" value="1"/>
</dbReference>
<dbReference type="Proteomes" id="UP001530377">
    <property type="component" value="Unassembled WGS sequence"/>
</dbReference>
<keyword evidence="7" id="KW-1185">Reference proteome</keyword>
<evidence type="ECO:0000313" key="7">
    <source>
        <dbReference type="Proteomes" id="UP001530377"/>
    </source>
</evidence>
<dbReference type="InterPro" id="IPR026170">
    <property type="entry name" value="FAM173A/B"/>
</dbReference>
<evidence type="ECO:0000256" key="3">
    <source>
        <dbReference type="ARBA" id="ARBA00022679"/>
    </source>
</evidence>
<comment type="similarity">
    <text evidence="1">Belongs to the ANT/ATPSC lysine N-methyltransferase family.</text>
</comment>
<feature type="compositionally biased region" description="Polar residues" evidence="5">
    <location>
        <begin position="206"/>
        <end position="215"/>
    </location>
</feature>
<evidence type="ECO:0000256" key="4">
    <source>
        <dbReference type="ARBA" id="ARBA00022691"/>
    </source>
</evidence>
<feature type="compositionally biased region" description="Low complexity" evidence="5">
    <location>
        <begin position="245"/>
        <end position="275"/>
    </location>
</feature>
<keyword evidence="4" id="KW-0949">S-adenosyl-L-methionine</keyword>
<dbReference type="PANTHER" id="PTHR13610">
    <property type="entry name" value="METHYLTRANSFERASE DOMAIN-CONTAINING PROTEIN"/>
    <property type="match status" value="1"/>
</dbReference>
<keyword evidence="2" id="KW-0489">Methyltransferase</keyword>
<dbReference type="AlphaFoldDB" id="A0ABD3RWR9"/>
<evidence type="ECO:0000256" key="1">
    <source>
        <dbReference type="ARBA" id="ARBA00010633"/>
    </source>
</evidence>
<feature type="compositionally biased region" description="Acidic residues" evidence="5">
    <location>
        <begin position="223"/>
        <end position="237"/>
    </location>
</feature>
<accession>A0ABD3RWR9</accession>
<evidence type="ECO:0000256" key="2">
    <source>
        <dbReference type="ARBA" id="ARBA00022603"/>
    </source>
</evidence>
<organism evidence="6 7">
    <name type="scientific">Cyclostephanos tholiformis</name>
    <dbReference type="NCBI Taxonomy" id="382380"/>
    <lineage>
        <taxon>Eukaryota</taxon>
        <taxon>Sar</taxon>
        <taxon>Stramenopiles</taxon>
        <taxon>Ochrophyta</taxon>
        <taxon>Bacillariophyta</taxon>
        <taxon>Coscinodiscophyceae</taxon>
        <taxon>Thalassiosirophycidae</taxon>
        <taxon>Stephanodiscales</taxon>
        <taxon>Stephanodiscaceae</taxon>
        <taxon>Cyclostephanos</taxon>
    </lineage>
</organism>
<proteinExistence type="inferred from homology"/>
<protein>
    <recommendedName>
        <fullName evidence="8">Methyltransferase domain-containing protein</fullName>
    </recommendedName>
</protein>
<feature type="compositionally biased region" description="Acidic residues" evidence="5">
    <location>
        <begin position="147"/>
        <end position="169"/>
    </location>
</feature>
<dbReference type="InterPro" id="IPR029063">
    <property type="entry name" value="SAM-dependent_MTases_sf"/>
</dbReference>
<keyword evidence="3" id="KW-0808">Transferase</keyword>
<dbReference type="SUPFAM" id="SSF53335">
    <property type="entry name" value="S-adenosyl-L-methionine-dependent methyltransferases"/>
    <property type="match status" value="1"/>
</dbReference>
<dbReference type="GO" id="GO:0032259">
    <property type="term" value="P:methylation"/>
    <property type="evidence" value="ECO:0007669"/>
    <property type="project" value="UniProtKB-KW"/>
</dbReference>
<comment type="caution">
    <text evidence="6">The sequence shown here is derived from an EMBL/GenBank/DDBJ whole genome shotgun (WGS) entry which is preliminary data.</text>
</comment>
<reference evidence="6 7" key="1">
    <citation type="submission" date="2024-10" db="EMBL/GenBank/DDBJ databases">
        <title>Updated reference genomes for cyclostephanoid diatoms.</title>
        <authorList>
            <person name="Roberts W.R."/>
            <person name="Alverson A.J."/>
        </authorList>
    </citation>
    <scope>NUCLEOTIDE SEQUENCE [LARGE SCALE GENOMIC DNA]</scope>
    <source>
        <strain evidence="6 7">AJA228-03</strain>
    </source>
</reference>
<feature type="region of interest" description="Disordered" evidence="5">
    <location>
        <begin position="206"/>
        <end position="290"/>
    </location>
</feature>
<gene>
    <name evidence="6" type="ORF">ACHAXA_003859</name>
</gene>
<feature type="region of interest" description="Disordered" evidence="5">
    <location>
        <begin position="128"/>
        <end position="169"/>
    </location>
</feature>
<evidence type="ECO:0000256" key="5">
    <source>
        <dbReference type="SAM" id="MobiDB-lite"/>
    </source>
</evidence>
<evidence type="ECO:0008006" key="8">
    <source>
        <dbReference type="Google" id="ProtNLM"/>
    </source>
</evidence>
<dbReference type="GO" id="GO:0016279">
    <property type="term" value="F:protein-lysine N-methyltransferase activity"/>
    <property type="evidence" value="ECO:0007669"/>
    <property type="project" value="UniProtKB-ARBA"/>
</dbReference>
<name>A0ABD3RWR9_9STRA</name>
<sequence length="337" mass="37496">MLAPRNRLWSTPCSVIDMSMKMANLDSDDVVYDVGCGDGRVLIRMASMSVVIPADDDVVIDDYDRCRSPRHGRHHHACKSFVGIEISNDRANEARCNVKRAMESGLIPPHVDVEIICGNALDCRRRRGGGGGGGRGRHSSPRRHHDDDDDDEVMNEEEYGGDDVEDYDDDDCVGMDTTVDYSKATVIFMYLVPRGLRLMKDLLWPESNSTSSTSKAEGREYGGDDGQDVDDDNDDAEGQERRTTTKLLTKGRTMTTMTTESETSNVTSDNGCNDDINNDDSDGVSTGMPTNEGRRIRRIITYMSPFVGTPHVRKEHCTVEHQEGASWPLYLYHCPMG</sequence>
<dbReference type="EMBL" id="JALLPB020000137">
    <property type="protein sequence ID" value="KAL3816669.1"/>
    <property type="molecule type" value="Genomic_DNA"/>
</dbReference>
<dbReference type="Gene3D" id="3.40.50.150">
    <property type="entry name" value="Vaccinia Virus protein VP39"/>
    <property type="match status" value="1"/>
</dbReference>
<evidence type="ECO:0000313" key="6">
    <source>
        <dbReference type="EMBL" id="KAL3816669.1"/>
    </source>
</evidence>